<dbReference type="RefSeq" id="XP_075106867.1">
    <property type="nucleotide sequence ID" value="XM_075250766.1"/>
</dbReference>
<sequence length="547" mass="63907">MSLEPFRIGGLIRCPCVKYKCLHFFGSEDVKAHLYKKEFMDNYFVWTSHGEIDGSDCIFHNVVIGESSWSVGNNIQHLRYHEMVADAFGMHFNFETHESVEQPSNEEAKYFYEQLEAASRPLREGSMHSQLSVAVRLLSIKSDTNISQEGMDSFIGLMSELVDSTFNIPEDFYKAKILVFKLGLSSMRNDCCEDGCMSYYKGDADLESCKFYEKPHFKRLSSGKKAAVKSMHYLPLIPRLKRWGSLEAFDRTYPDYASEPRNVRLGLCADGFTPFSVSATPYSCWPFLPVDHEFRKMKNAFKKNTVEHDLSPPIYSGEEIWERVQNFTKVTEAPPSRFPGYGVTHNWTKQSIFWELPYWKDNLLRYNLDVMHVEKEYFDNLFNTMIDDKNKTKDDPKARLDLQEYCRRPELHLQSGNNGGEGNQDRENDYYDVIKEILELSYSGWPNKKIILFRCKWFDPTPRRGTNVHSQYNIIEVNKKREYDHYDPFIIAKRVRQVYYAPYPLRRDKADWLVVIKTKPVGRVEVENVLDVAYQNNTSSVNQMVDD</sequence>
<protein>
    <submittedName>
        <fullName evidence="2">Uncharacterized protein LOC142179877</fullName>
    </submittedName>
</protein>
<proteinExistence type="predicted"/>
<keyword evidence="1" id="KW-1185">Reference proteome</keyword>
<organism evidence="1 2">
    <name type="scientific">Nicotiana tabacum</name>
    <name type="common">Common tobacco</name>
    <dbReference type="NCBI Taxonomy" id="4097"/>
    <lineage>
        <taxon>Eukaryota</taxon>
        <taxon>Viridiplantae</taxon>
        <taxon>Streptophyta</taxon>
        <taxon>Embryophyta</taxon>
        <taxon>Tracheophyta</taxon>
        <taxon>Spermatophyta</taxon>
        <taxon>Magnoliopsida</taxon>
        <taxon>eudicotyledons</taxon>
        <taxon>Gunneridae</taxon>
        <taxon>Pentapetalae</taxon>
        <taxon>asterids</taxon>
        <taxon>lamiids</taxon>
        <taxon>Solanales</taxon>
        <taxon>Solanaceae</taxon>
        <taxon>Nicotianoideae</taxon>
        <taxon>Nicotianeae</taxon>
        <taxon>Nicotiana</taxon>
    </lineage>
</organism>
<dbReference type="Proteomes" id="UP000790787">
    <property type="component" value="Chromosome 4"/>
</dbReference>
<evidence type="ECO:0000313" key="1">
    <source>
        <dbReference type="Proteomes" id="UP000790787"/>
    </source>
</evidence>
<reference evidence="2" key="2">
    <citation type="submission" date="2025-08" db="UniProtKB">
        <authorList>
            <consortium name="RefSeq"/>
        </authorList>
    </citation>
    <scope>IDENTIFICATION</scope>
    <source>
        <tissue evidence="2">Leaf</tissue>
    </source>
</reference>
<reference evidence="1" key="1">
    <citation type="journal article" date="2014" name="Nat. Commun.">
        <title>The tobacco genome sequence and its comparison with those of tomato and potato.</title>
        <authorList>
            <person name="Sierro N."/>
            <person name="Battey J.N."/>
            <person name="Ouadi S."/>
            <person name="Bakaher N."/>
            <person name="Bovet L."/>
            <person name="Willig A."/>
            <person name="Goepfert S."/>
            <person name="Peitsch M.C."/>
            <person name="Ivanov N.V."/>
        </authorList>
    </citation>
    <scope>NUCLEOTIDE SEQUENCE [LARGE SCALE GENOMIC DNA]</scope>
</reference>
<name>A0AC58UBK5_TOBAC</name>
<evidence type="ECO:0000313" key="2">
    <source>
        <dbReference type="RefSeq" id="XP_075106867.1"/>
    </source>
</evidence>
<accession>A0AC58UBK5</accession>
<gene>
    <name evidence="2" type="primary">LOC142179877</name>
</gene>